<feature type="site" description="Important for substrate specificity" evidence="4">
    <location>
        <position position="157"/>
    </location>
</feature>
<gene>
    <name evidence="5" type="primary">maf</name>
    <name evidence="5" type="ORF">G3M78_00535</name>
</gene>
<accession>A0A7T0BZV5</accession>
<keyword evidence="3 4" id="KW-0546">Nucleotide metabolism</keyword>
<dbReference type="SUPFAM" id="SSF52972">
    <property type="entry name" value="ITPase-like"/>
    <property type="match status" value="1"/>
</dbReference>
<dbReference type="GO" id="GO:0005737">
    <property type="term" value="C:cytoplasm"/>
    <property type="evidence" value="ECO:0007669"/>
    <property type="project" value="UniProtKB-SubCell"/>
</dbReference>
<feature type="site" description="Important for substrate specificity" evidence="4">
    <location>
        <position position="17"/>
    </location>
</feature>
<evidence type="ECO:0000313" key="6">
    <source>
        <dbReference type="Proteomes" id="UP000594464"/>
    </source>
</evidence>
<keyword evidence="2 4" id="KW-0378">Hydrolase</keyword>
<name>A0A7T0BZV5_9BACT</name>
<organism evidence="5 6">
    <name type="scientific">Candidatus Nitrohelix vancouverensis</name>
    <dbReference type="NCBI Taxonomy" id="2705534"/>
    <lineage>
        <taxon>Bacteria</taxon>
        <taxon>Pseudomonadati</taxon>
        <taxon>Nitrospinota/Tectimicrobiota group</taxon>
        <taxon>Nitrospinota</taxon>
        <taxon>Nitrospinia</taxon>
        <taxon>Nitrospinales</taxon>
        <taxon>Nitrospinaceae</taxon>
        <taxon>Candidatus Nitrohelix</taxon>
    </lineage>
</organism>
<dbReference type="Proteomes" id="UP000594464">
    <property type="component" value="Chromosome"/>
</dbReference>
<dbReference type="GO" id="GO:0009117">
    <property type="term" value="P:nucleotide metabolic process"/>
    <property type="evidence" value="ECO:0007669"/>
    <property type="project" value="UniProtKB-KW"/>
</dbReference>
<dbReference type="Pfam" id="PF02545">
    <property type="entry name" value="Maf"/>
    <property type="match status" value="1"/>
</dbReference>
<dbReference type="GO" id="GO:0047429">
    <property type="term" value="F:nucleoside triphosphate diphosphatase activity"/>
    <property type="evidence" value="ECO:0007669"/>
    <property type="project" value="UniProtKB-EC"/>
</dbReference>
<evidence type="ECO:0000256" key="2">
    <source>
        <dbReference type="ARBA" id="ARBA00022801"/>
    </source>
</evidence>
<dbReference type="Gene3D" id="3.90.950.10">
    <property type="match status" value="1"/>
</dbReference>
<comment type="cofactor">
    <cofactor evidence="1 4">
        <name>a divalent metal cation</name>
        <dbReference type="ChEBI" id="CHEBI:60240"/>
    </cofactor>
</comment>
<evidence type="ECO:0000256" key="1">
    <source>
        <dbReference type="ARBA" id="ARBA00001968"/>
    </source>
</evidence>
<feature type="active site" description="Proton acceptor" evidence="4">
    <location>
        <position position="74"/>
    </location>
</feature>
<dbReference type="HAMAP" id="MF_00528">
    <property type="entry name" value="Maf"/>
    <property type="match status" value="1"/>
</dbReference>
<dbReference type="InterPro" id="IPR003697">
    <property type="entry name" value="Maf-like"/>
</dbReference>
<dbReference type="KEGG" id="nva:G3M78_00535"/>
<dbReference type="PANTHER" id="PTHR43213:SF5">
    <property type="entry name" value="BIFUNCTIONAL DTTP_UTP PYROPHOSPHATASE_METHYLTRANSFERASE PROTEIN-RELATED"/>
    <property type="match status" value="1"/>
</dbReference>
<protein>
    <recommendedName>
        <fullName evidence="4">dTTP/UTP pyrophosphatase</fullName>
        <shortName evidence="4">dTTPase/UTPase</shortName>
        <ecNumber evidence="4">3.6.1.9</ecNumber>
    </recommendedName>
    <alternativeName>
        <fullName evidence="4">Nucleoside triphosphate pyrophosphatase</fullName>
    </alternativeName>
    <alternativeName>
        <fullName evidence="4">Nucleotide pyrophosphatase</fullName>
        <shortName evidence="4">Nucleotide PPase</shortName>
    </alternativeName>
</protein>
<dbReference type="AlphaFoldDB" id="A0A7T0BZV5"/>
<dbReference type="NCBIfam" id="TIGR00172">
    <property type="entry name" value="maf"/>
    <property type="match status" value="1"/>
</dbReference>
<reference evidence="6" key="1">
    <citation type="submission" date="2020-02" db="EMBL/GenBank/DDBJ databases">
        <title>Genomic and physiological characterization of two novel Nitrospinaceae genera.</title>
        <authorList>
            <person name="Mueller A.J."/>
            <person name="Jung M.-Y."/>
            <person name="Strachan C.R."/>
            <person name="Herbold C.W."/>
            <person name="Kirkegaard R.H."/>
            <person name="Daims H."/>
        </authorList>
    </citation>
    <scope>NUCLEOTIDE SEQUENCE [LARGE SCALE GENOMIC DNA]</scope>
</reference>
<feature type="site" description="Important for substrate specificity" evidence="4">
    <location>
        <position position="75"/>
    </location>
</feature>
<comment type="function">
    <text evidence="4">Nucleoside triphosphate pyrophosphatase that hydrolyzes dTTP and UTP. May have a dual role in cell division arrest and in preventing the incorporation of modified nucleotides into cellular nucleic acids.</text>
</comment>
<evidence type="ECO:0000313" key="5">
    <source>
        <dbReference type="EMBL" id="QPJ63974.1"/>
    </source>
</evidence>
<dbReference type="EC" id="3.6.1.9" evidence="4"/>
<dbReference type="CDD" id="cd00555">
    <property type="entry name" value="Maf"/>
    <property type="match status" value="1"/>
</dbReference>
<evidence type="ECO:0000256" key="3">
    <source>
        <dbReference type="ARBA" id="ARBA00023080"/>
    </source>
</evidence>
<comment type="catalytic activity">
    <reaction evidence="4">
        <text>UTP + H2O = UMP + diphosphate + H(+)</text>
        <dbReference type="Rhea" id="RHEA:29395"/>
        <dbReference type="ChEBI" id="CHEBI:15377"/>
        <dbReference type="ChEBI" id="CHEBI:15378"/>
        <dbReference type="ChEBI" id="CHEBI:33019"/>
        <dbReference type="ChEBI" id="CHEBI:46398"/>
        <dbReference type="ChEBI" id="CHEBI:57865"/>
        <dbReference type="EC" id="3.6.1.9"/>
    </reaction>
</comment>
<evidence type="ECO:0000256" key="4">
    <source>
        <dbReference type="HAMAP-Rule" id="MF_00528"/>
    </source>
</evidence>
<sequence>MPIDTTAPLILASQSPRRKELLRAITPDFDIVPSHAEEIIDPTRNAEENASHLAELKAQFVAAHYPDRWVLGADTLVVLGEEIIGKPNDAAHAMEILRSLSGQAHRVITGVAIVHNEQVFSSATVSHVHIKPLSADAIEKYVATGEPLDKAGAYAIQGEGAALVQRHEGSYDNIVGLPLDSVRRLLELAKFPAP</sequence>
<keyword evidence="4" id="KW-0963">Cytoplasm</keyword>
<proteinExistence type="inferred from homology"/>
<comment type="catalytic activity">
    <reaction evidence="4">
        <text>dTTP + H2O = dTMP + diphosphate + H(+)</text>
        <dbReference type="Rhea" id="RHEA:28534"/>
        <dbReference type="ChEBI" id="CHEBI:15377"/>
        <dbReference type="ChEBI" id="CHEBI:15378"/>
        <dbReference type="ChEBI" id="CHEBI:33019"/>
        <dbReference type="ChEBI" id="CHEBI:37568"/>
        <dbReference type="ChEBI" id="CHEBI:63528"/>
        <dbReference type="EC" id="3.6.1.9"/>
    </reaction>
</comment>
<dbReference type="EMBL" id="CP048620">
    <property type="protein sequence ID" value="QPJ63974.1"/>
    <property type="molecule type" value="Genomic_DNA"/>
</dbReference>
<comment type="similarity">
    <text evidence="4">Belongs to the Maf family. YhdE subfamily.</text>
</comment>
<comment type="subcellular location">
    <subcellularLocation>
        <location evidence="4">Cytoplasm</location>
    </subcellularLocation>
</comment>
<dbReference type="PANTHER" id="PTHR43213">
    <property type="entry name" value="BIFUNCTIONAL DTTP/UTP PYROPHOSPHATASE/METHYLTRANSFERASE PROTEIN-RELATED"/>
    <property type="match status" value="1"/>
</dbReference>
<comment type="caution">
    <text evidence="4">Lacks conserved residue(s) required for the propagation of feature annotation.</text>
</comment>
<dbReference type="InterPro" id="IPR029001">
    <property type="entry name" value="ITPase-like_fam"/>
</dbReference>
<dbReference type="PIRSF" id="PIRSF006305">
    <property type="entry name" value="Maf"/>
    <property type="match status" value="1"/>
</dbReference>